<keyword evidence="9" id="KW-1185">Reference proteome</keyword>
<evidence type="ECO:0000313" key="9">
    <source>
        <dbReference type="Proteomes" id="UP000295304"/>
    </source>
</evidence>
<keyword evidence="3" id="KW-0201">Cytochrome c-type biogenesis</keyword>
<evidence type="ECO:0000256" key="5">
    <source>
        <dbReference type="ARBA" id="ARBA00022967"/>
    </source>
</evidence>
<dbReference type="PANTHER" id="PTHR43499">
    <property type="entry name" value="ABC TRANSPORTER I FAMILY MEMBER 1"/>
    <property type="match status" value="1"/>
</dbReference>
<dbReference type="NCBIfam" id="TIGR01189">
    <property type="entry name" value="ccmA"/>
    <property type="match status" value="1"/>
</dbReference>
<comment type="caution">
    <text evidence="8">The sequence shown here is derived from an EMBL/GenBank/DDBJ whole genome shotgun (WGS) entry which is preliminary data.</text>
</comment>
<keyword evidence="2" id="KW-0547">Nucleotide-binding</keyword>
<gene>
    <name evidence="8" type="ORF">EDD55_103274</name>
</gene>
<dbReference type="PANTHER" id="PTHR43499:SF1">
    <property type="entry name" value="ABC TRANSPORTER I FAMILY MEMBER 1"/>
    <property type="match status" value="1"/>
</dbReference>
<keyword evidence="5" id="KW-1278">Translocase</keyword>
<evidence type="ECO:0000256" key="3">
    <source>
        <dbReference type="ARBA" id="ARBA00022748"/>
    </source>
</evidence>
<dbReference type="InterPro" id="IPR005895">
    <property type="entry name" value="ABC_transptr_haem_export_CcmA"/>
</dbReference>
<reference evidence="8 9" key="1">
    <citation type="submission" date="2019-03" db="EMBL/GenBank/DDBJ databases">
        <title>Genomic Encyclopedia of Type Strains, Phase IV (KMG-IV): sequencing the most valuable type-strain genomes for metagenomic binning, comparative biology and taxonomic classification.</title>
        <authorList>
            <person name="Goeker M."/>
        </authorList>
    </citation>
    <scope>NUCLEOTIDE SEQUENCE [LARGE SCALE GENOMIC DNA]</scope>
    <source>
        <strain evidence="8 9">DSM 101688</strain>
    </source>
</reference>
<dbReference type="InterPro" id="IPR003593">
    <property type="entry name" value="AAA+_ATPase"/>
</dbReference>
<name>A0A4V2UNW6_9PROT</name>
<evidence type="ECO:0000256" key="4">
    <source>
        <dbReference type="ARBA" id="ARBA00022840"/>
    </source>
</evidence>
<keyword evidence="1" id="KW-0813">Transport</keyword>
<dbReference type="EMBL" id="SLZW01000003">
    <property type="protein sequence ID" value="TCS63651.1"/>
    <property type="molecule type" value="Genomic_DNA"/>
</dbReference>
<dbReference type="InterPro" id="IPR003439">
    <property type="entry name" value="ABC_transporter-like_ATP-bd"/>
</dbReference>
<dbReference type="SUPFAM" id="SSF52540">
    <property type="entry name" value="P-loop containing nucleoside triphosphate hydrolases"/>
    <property type="match status" value="1"/>
</dbReference>
<organism evidence="8 9">
    <name type="scientific">Varunaivibrio sulfuroxidans</name>
    <dbReference type="NCBI Taxonomy" id="1773489"/>
    <lineage>
        <taxon>Bacteria</taxon>
        <taxon>Pseudomonadati</taxon>
        <taxon>Pseudomonadota</taxon>
        <taxon>Alphaproteobacteria</taxon>
        <taxon>Rhodospirillales</taxon>
        <taxon>Magnetovibrionaceae</taxon>
        <taxon>Varunaivibrio</taxon>
    </lineage>
</organism>
<dbReference type="InterPro" id="IPR017871">
    <property type="entry name" value="ABC_transporter-like_CS"/>
</dbReference>
<sequence>MACFSAESLDCVRGENHVFHALNFSLNSGGALVLIGPNGSGKSSLLRMMAGLLRPHAGVLAWDGEDIREEPDAHNARFHYVGHHDAVKPVLSVAENILFWAGLRGGGADDFARALAVMDIAHLVDAPGRFLSAGQKRRVNLARIIAAPAPLWLLDEPTTALDKASIARLEAAIEQHRAAGGMVVVSTHSDIALARGEVLDVGDYCANLGPYVDGYDGVSYEDLAQ</sequence>
<dbReference type="Pfam" id="PF00005">
    <property type="entry name" value="ABC_tran"/>
    <property type="match status" value="1"/>
</dbReference>
<dbReference type="GO" id="GO:0016887">
    <property type="term" value="F:ATP hydrolysis activity"/>
    <property type="evidence" value="ECO:0007669"/>
    <property type="project" value="InterPro"/>
</dbReference>
<dbReference type="NCBIfam" id="NF010061">
    <property type="entry name" value="PRK13538.1"/>
    <property type="match status" value="1"/>
</dbReference>
<dbReference type="GO" id="GO:0022857">
    <property type="term" value="F:transmembrane transporter activity"/>
    <property type="evidence" value="ECO:0007669"/>
    <property type="project" value="InterPro"/>
</dbReference>
<dbReference type="OrthoDB" id="9800654at2"/>
<evidence type="ECO:0000256" key="2">
    <source>
        <dbReference type="ARBA" id="ARBA00022741"/>
    </source>
</evidence>
<keyword evidence="6" id="KW-0472">Membrane</keyword>
<feature type="domain" description="ABC transporter" evidence="7">
    <location>
        <begin position="4"/>
        <end position="220"/>
    </location>
</feature>
<evidence type="ECO:0000313" key="8">
    <source>
        <dbReference type="EMBL" id="TCS63651.1"/>
    </source>
</evidence>
<dbReference type="GO" id="GO:0005524">
    <property type="term" value="F:ATP binding"/>
    <property type="evidence" value="ECO:0007669"/>
    <property type="project" value="UniProtKB-KW"/>
</dbReference>
<dbReference type="Proteomes" id="UP000295304">
    <property type="component" value="Unassembled WGS sequence"/>
</dbReference>
<dbReference type="PROSITE" id="PS00211">
    <property type="entry name" value="ABC_TRANSPORTER_1"/>
    <property type="match status" value="1"/>
</dbReference>
<dbReference type="GO" id="GO:0017004">
    <property type="term" value="P:cytochrome complex assembly"/>
    <property type="evidence" value="ECO:0007669"/>
    <property type="project" value="UniProtKB-KW"/>
</dbReference>
<keyword evidence="4" id="KW-0067">ATP-binding</keyword>
<dbReference type="SMART" id="SM00382">
    <property type="entry name" value="AAA"/>
    <property type="match status" value="1"/>
</dbReference>
<dbReference type="InterPro" id="IPR027417">
    <property type="entry name" value="P-loop_NTPase"/>
</dbReference>
<dbReference type="AlphaFoldDB" id="A0A4V2UNW6"/>
<dbReference type="RefSeq" id="WP_132938612.1">
    <property type="nucleotide sequence ID" value="NZ_CP119676.1"/>
</dbReference>
<proteinExistence type="predicted"/>
<evidence type="ECO:0000256" key="6">
    <source>
        <dbReference type="ARBA" id="ARBA00023136"/>
    </source>
</evidence>
<evidence type="ECO:0000256" key="1">
    <source>
        <dbReference type="ARBA" id="ARBA00022448"/>
    </source>
</evidence>
<dbReference type="Gene3D" id="3.40.50.300">
    <property type="entry name" value="P-loop containing nucleotide triphosphate hydrolases"/>
    <property type="match status" value="1"/>
</dbReference>
<protein>
    <submittedName>
        <fullName evidence="8">Heme exporter protein A</fullName>
    </submittedName>
</protein>
<evidence type="ECO:0000259" key="7">
    <source>
        <dbReference type="PROSITE" id="PS50893"/>
    </source>
</evidence>
<accession>A0A4V2UNW6</accession>
<dbReference type="PROSITE" id="PS50893">
    <property type="entry name" value="ABC_TRANSPORTER_2"/>
    <property type="match status" value="1"/>
</dbReference>